<comment type="function">
    <text evidence="1">Component of the CCR4-NOT complex which is one of the major cellular mRNA deadenylases and is linked to various cellular processes including bulk mRNA degradation, miRNA-mediated repression, translational repression during translational initiation and general transcription regulation.</text>
</comment>
<keyword evidence="1" id="KW-0963">Cytoplasm</keyword>
<comment type="caution">
    <text evidence="2">The sequence shown here is derived from an EMBL/GenBank/DDBJ whole genome shotgun (WGS) entry which is preliminary data.</text>
</comment>
<evidence type="ECO:0000313" key="2">
    <source>
        <dbReference type="EMBL" id="KAJ8932065.1"/>
    </source>
</evidence>
<dbReference type="GO" id="GO:0030014">
    <property type="term" value="C:CCR4-NOT complex"/>
    <property type="evidence" value="ECO:0007669"/>
    <property type="project" value="UniProtKB-UniRule"/>
</dbReference>
<protein>
    <recommendedName>
        <fullName evidence="1">CCR4-NOT transcription complex subunit 10</fullName>
    </recommendedName>
</protein>
<dbReference type="AlphaFoldDB" id="A0AAV8WZK7"/>
<comment type="similarity">
    <text evidence="1">Belongs to the CNOT10 family.</text>
</comment>
<dbReference type="GO" id="GO:0005634">
    <property type="term" value="C:nucleus"/>
    <property type="evidence" value="ECO:0007669"/>
    <property type="project" value="UniProtKB-SubCell"/>
</dbReference>
<keyword evidence="3" id="KW-1185">Reference proteome</keyword>
<sequence length="97" mass="11306">MSDKEQEKAPEIVTDQERDLAQNALAEFKKNNYVACLQNISKLDSRTNDLKVIHNKAVVEYYKSDFKKTEQFQKNLTAVCNQVIYINLKSTLKFNFI</sequence>
<keyword evidence="1" id="KW-0539">Nucleus</keyword>
<keyword evidence="1" id="KW-0943">RNA-mediated gene silencing</keyword>
<proteinExistence type="inferred from homology"/>
<gene>
    <name evidence="2" type="ORF">NQ314_014965</name>
</gene>
<evidence type="ECO:0000256" key="1">
    <source>
        <dbReference type="RuleBase" id="RU367083"/>
    </source>
</evidence>
<keyword evidence="1" id="KW-0810">Translation regulation</keyword>
<keyword evidence="1" id="KW-0804">Transcription</keyword>
<reference evidence="2" key="1">
    <citation type="journal article" date="2023" name="Insect Mol. Biol.">
        <title>Genome sequencing provides insights into the evolution of gene families encoding plant cell wall-degrading enzymes in longhorned beetles.</title>
        <authorList>
            <person name="Shin N.R."/>
            <person name="Okamura Y."/>
            <person name="Kirsch R."/>
            <person name="Pauchet Y."/>
        </authorList>
    </citation>
    <scope>NUCLEOTIDE SEQUENCE</scope>
    <source>
        <strain evidence="2">RBIC_L_NR</strain>
    </source>
</reference>
<dbReference type="GO" id="GO:0017148">
    <property type="term" value="P:negative regulation of translation"/>
    <property type="evidence" value="ECO:0007669"/>
    <property type="project" value="TreeGrafter"/>
</dbReference>
<accession>A0AAV8WZK7</accession>
<dbReference type="PANTHER" id="PTHR12979:SF5">
    <property type="entry name" value="CCR4-NOT TRANSCRIPTION COMPLEX SUBUNIT 10"/>
    <property type="match status" value="1"/>
</dbReference>
<dbReference type="Proteomes" id="UP001162156">
    <property type="component" value="Unassembled WGS sequence"/>
</dbReference>
<dbReference type="EMBL" id="JANEYF010004144">
    <property type="protein sequence ID" value="KAJ8932065.1"/>
    <property type="molecule type" value="Genomic_DNA"/>
</dbReference>
<dbReference type="GO" id="GO:0006402">
    <property type="term" value="P:mRNA catabolic process"/>
    <property type="evidence" value="ECO:0007669"/>
    <property type="project" value="TreeGrafter"/>
</dbReference>
<dbReference type="GO" id="GO:0031047">
    <property type="term" value="P:regulatory ncRNA-mediated gene silencing"/>
    <property type="evidence" value="ECO:0007669"/>
    <property type="project" value="UniProtKB-UniRule"/>
</dbReference>
<organism evidence="2 3">
    <name type="scientific">Rhamnusium bicolor</name>
    <dbReference type="NCBI Taxonomy" id="1586634"/>
    <lineage>
        <taxon>Eukaryota</taxon>
        <taxon>Metazoa</taxon>
        <taxon>Ecdysozoa</taxon>
        <taxon>Arthropoda</taxon>
        <taxon>Hexapoda</taxon>
        <taxon>Insecta</taxon>
        <taxon>Pterygota</taxon>
        <taxon>Neoptera</taxon>
        <taxon>Endopterygota</taxon>
        <taxon>Coleoptera</taxon>
        <taxon>Polyphaga</taxon>
        <taxon>Cucujiformia</taxon>
        <taxon>Chrysomeloidea</taxon>
        <taxon>Cerambycidae</taxon>
        <taxon>Lepturinae</taxon>
        <taxon>Rhagiini</taxon>
        <taxon>Rhamnusium</taxon>
    </lineage>
</organism>
<evidence type="ECO:0000313" key="3">
    <source>
        <dbReference type="Proteomes" id="UP001162156"/>
    </source>
</evidence>
<dbReference type="InterPro" id="IPR039740">
    <property type="entry name" value="CNOT10"/>
</dbReference>
<keyword evidence="1" id="KW-0805">Transcription regulation</keyword>
<comment type="subcellular location">
    <subcellularLocation>
        <location evidence="1">Cytoplasm</location>
    </subcellularLocation>
    <subcellularLocation>
        <location evidence="1">Nucleus</location>
    </subcellularLocation>
</comment>
<dbReference type="PANTHER" id="PTHR12979">
    <property type="entry name" value="CCR4-NOT TRANSCRIPTION COMPLEX SUBUNIT 10"/>
    <property type="match status" value="1"/>
</dbReference>
<dbReference type="GO" id="GO:0005737">
    <property type="term" value="C:cytoplasm"/>
    <property type="evidence" value="ECO:0007669"/>
    <property type="project" value="UniProtKB-SubCell"/>
</dbReference>
<name>A0AAV8WZK7_9CUCU</name>